<dbReference type="GO" id="GO:0006631">
    <property type="term" value="P:fatty acid metabolic process"/>
    <property type="evidence" value="ECO:0007669"/>
    <property type="project" value="TreeGrafter"/>
</dbReference>
<dbReference type="InterPro" id="IPR000873">
    <property type="entry name" value="AMP-dep_synth/lig_dom"/>
</dbReference>
<dbReference type="OrthoDB" id="429813at2759"/>
<organism evidence="3 4">
    <name type="scientific">Fusarium sarcochroum</name>
    <dbReference type="NCBI Taxonomy" id="1208366"/>
    <lineage>
        <taxon>Eukaryota</taxon>
        <taxon>Fungi</taxon>
        <taxon>Dikarya</taxon>
        <taxon>Ascomycota</taxon>
        <taxon>Pezizomycotina</taxon>
        <taxon>Sordariomycetes</taxon>
        <taxon>Hypocreomycetidae</taxon>
        <taxon>Hypocreales</taxon>
        <taxon>Nectriaceae</taxon>
        <taxon>Fusarium</taxon>
        <taxon>Fusarium lateritium species complex</taxon>
    </lineage>
</organism>
<proteinExistence type="inferred from homology"/>
<evidence type="ECO:0000256" key="1">
    <source>
        <dbReference type="ARBA" id="ARBA00006432"/>
    </source>
</evidence>
<dbReference type="Proteomes" id="UP000622797">
    <property type="component" value="Unassembled WGS sequence"/>
</dbReference>
<dbReference type="GO" id="GO:0031956">
    <property type="term" value="F:medium-chain fatty acid-CoA ligase activity"/>
    <property type="evidence" value="ECO:0007669"/>
    <property type="project" value="TreeGrafter"/>
</dbReference>
<sequence>MTIFRTPVSELQANAKRNPSLPALKIPQGGSSETTWQTITFSALERDVELSARYWKDELSNIGVKHRAVVGLWFEGYAYLDIIHTWGLARAGYIPQLISLRMTDPTVLYQLLNQTEAVALVYEPSFEASLAKSPLPIYSKPNVLAETEKFKELPLPPLWESSNAEDVMMIYHTSGSTSGTPKLVPITSKWLDHTIYTAGDGLKSSKRSEGQPTGVAIGSLSHIGSSLLLWDLAYRGCCLMLPATIPYPPSDLRLMIEEYGLTFLNIFPPFLSAVLRTARQDSGLLAALKRLDVIFYGGLNLDPVDETWARSEGLPLANLFGSTELGIIMVADPKENTGYLGFPPANKYDMVPLKDDIESSEYLLELVVPPEAPDCPHPSLRSPDGKFYSGDLFIEVEPGRYISKGRNDSWIKMETGGLCDTGSIESNVMQTCGSDLVSAVVVVGAERPSPAIFVEPKDESVLHSTSDGSHSQGPVAEFQDEIFRRIISFHERRFAHERIDDARYILVVPQGTLPRTATKGNIRRKEVEKVFKAVLDVLYAA</sequence>
<name>A0A8H4T5I0_9HYPO</name>
<protein>
    <recommendedName>
        <fullName evidence="2">AMP-dependent synthetase/ligase domain-containing protein</fullName>
    </recommendedName>
</protein>
<dbReference type="EMBL" id="JABEXW010000907">
    <property type="protein sequence ID" value="KAF4951701.1"/>
    <property type="molecule type" value="Genomic_DNA"/>
</dbReference>
<gene>
    <name evidence="3" type="ORF">FSARC_12852</name>
</gene>
<evidence type="ECO:0000313" key="3">
    <source>
        <dbReference type="EMBL" id="KAF4951701.1"/>
    </source>
</evidence>
<evidence type="ECO:0000313" key="4">
    <source>
        <dbReference type="Proteomes" id="UP000622797"/>
    </source>
</evidence>
<dbReference type="PANTHER" id="PTHR43201">
    <property type="entry name" value="ACYL-COA SYNTHETASE"/>
    <property type="match status" value="1"/>
</dbReference>
<reference evidence="3" key="1">
    <citation type="journal article" date="2020" name="BMC Genomics">
        <title>Correction to: Identification and distribution of gene clusters required for synthesis of sphingolipid metabolism inhibitors in diverse species of the filamentous fungus Fusarium.</title>
        <authorList>
            <person name="Kim H.S."/>
            <person name="Lohmar J.M."/>
            <person name="Busman M."/>
            <person name="Brown D.W."/>
            <person name="Naumann T.A."/>
            <person name="Divon H.H."/>
            <person name="Lysoe E."/>
            <person name="Uhlig S."/>
            <person name="Proctor R.H."/>
        </authorList>
    </citation>
    <scope>NUCLEOTIDE SEQUENCE</scope>
    <source>
        <strain evidence="3">NRRL 20472</strain>
    </source>
</reference>
<feature type="domain" description="AMP-dependent synthetase/ligase" evidence="2">
    <location>
        <begin position="12"/>
        <end position="343"/>
    </location>
</feature>
<accession>A0A8H4T5I0</accession>
<keyword evidence="4" id="KW-1185">Reference proteome</keyword>
<dbReference type="SUPFAM" id="SSF56801">
    <property type="entry name" value="Acetyl-CoA synthetase-like"/>
    <property type="match status" value="1"/>
</dbReference>
<dbReference type="Gene3D" id="3.40.50.12780">
    <property type="entry name" value="N-terminal domain of ligase-like"/>
    <property type="match status" value="1"/>
</dbReference>
<dbReference type="Pfam" id="PF00501">
    <property type="entry name" value="AMP-binding"/>
    <property type="match status" value="1"/>
</dbReference>
<dbReference type="InterPro" id="IPR042099">
    <property type="entry name" value="ANL_N_sf"/>
</dbReference>
<reference evidence="3" key="2">
    <citation type="submission" date="2020-05" db="EMBL/GenBank/DDBJ databases">
        <authorList>
            <person name="Kim H.-S."/>
            <person name="Proctor R.H."/>
            <person name="Brown D.W."/>
        </authorList>
    </citation>
    <scope>NUCLEOTIDE SEQUENCE</scope>
    <source>
        <strain evidence="3">NRRL 20472</strain>
    </source>
</reference>
<comment type="similarity">
    <text evidence="1">Belongs to the ATP-dependent AMP-binding enzyme family.</text>
</comment>
<dbReference type="PANTHER" id="PTHR43201:SF8">
    <property type="entry name" value="ACYL-COA SYNTHETASE FAMILY MEMBER 3"/>
    <property type="match status" value="1"/>
</dbReference>
<comment type="caution">
    <text evidence="3">The sequence shown here is derived from an EMBL/GenBank/DDBJ whole genome shotgun (WGS) entry which is preliminary data.</text>
</comment>
<dbReference type="AlphaFoldDB" id="A0A8H4T5I0"/>
<evidence type="ECO:0000259" key="2">
    <source>
        <dbReference type="Pfam" id="PF00501"/>
    </source>
</evidence>
<dbReference type="Pfam" id="PF23562">
    <property type="entry name" value="AMP-binding_C_3"/>
    <property type="match status" value="1"/>
</dbReference>